<evidence type="ECO:0000256" key="1">
    <source>
        <dbReference type="ARBA" id="ARBA00008520"/>
    </source>
</evidence>
<protein>
    <submittedName>
        <fullName evidence="5">Extracellular solute-binding protein</fullName>
    </submittedName>
</protein>
<feature type="compositionally biased region" description="Basic and acidic residues" evidence="4">
    <location>
        <begin position="455"/>
        <end position="466"/>
    </location>
</feature>
<dbReference type="GeneID" id="76198396"/>
<gene>
    <name evidence="5" type="ORF">ACFQL7_02550</name>
</gene>
<dbReference type="PROSITE" id="PS51257">
    <property type="entry name" value="PROKAR_LIPOPROTEIN"/>
    <property type="match status" value="1"/>
</dbReference>
<dbReference type="PANTHER" id="PTHR43649">
    <property type="entry name" value="ARABINOSE-BINDING PROTEIN-RELATED"/>
    <property type="match status" value="1"/>
</dbReference>
<feature type="region of interest" description="Disordered" evidence="4">
    <location>
        <begin position="427"/>
        <end position="466"/>
    </location>
</feature>
<evidence type="ECO:0000313" key="6">
    <source>
        <dbReference type="Proteomes" id="UP001596417"/>
    </source>
</evidence>
<proteinExistence type="inferred from homology"/>
<dbReference type="Gene3D" id="3.40.190.10">
    <property type="entry name" value="Periplasmic binding protein-like II"/>
    <property type="match status" value="2"/>
</dbReference>
<reference evidence="5 6" key="1">
    <citation type="journal article" date="2019" name="Int. J. Syst. Evol. Microbiol.">
        <title>The Global Catalogue of Microorganisms (GCM) 10K type strain sequencing project: providing services to taxonomists for standard genome sequencing and annotation.</title>
        <authorList>
            <consortium name="The Broad Institute Genomics Platform"/>
            <consortium name="The Broad Institute Genome Sequencing Center for Infectious Disease"/>
            <person name="Wu L."/>
            <person name="Ma J."/>
        </authorList>
    </citation>
    <scope>NUCLEOTIDE SEQUENCE [LARGE SCALE GENOMIC DNA]</scope>
    <source>
        <strain evidence="5 6">RDMS1</strain>
    </source>
</reference>
<dbReference type="PANTHER" id="PTHR43649:SF34">
    <property type="entry name" value="ABC TRANSPORTER PERIPLASMIC-BINDING PROTEIN YCJN-RELATED"/>
    <property type="match status" value="1"/>
</dbReference>
<dbReference type="Proteomes" id="UP001596417">
    <property type="component" value="Unassembled WGS sequence"/>
</dbReference>
<dbReference type="EMBL" id="JBHTAX010000001">
    <property type="protein sequence ID" value="MFC7188833.1"/>
    <property type="molecule type" value="Genomic_DNA"/>
</dbReference>
<dbReference type="AlphaFoldDB" id="A0ABD5YHW9"/>
<comment type="caution">
    <text evidence="5">The sequence shown here is derived from an EMBL/GenBank/DDBJ whole genome shotgun (WGS) entry which is preliminary data.</text>
</comment>
<comment type="similarity">
    <text evidence="1">Belongs to the bacterial solute-binding protein 1 family.</text>
</comment>
<sequence>MKAVGASGVAVGLAGCIYGDDSGGGGTTLKIASDSDLKDVQGKLNNWLHNAGLSKDITIEVLAGSSITDQRQQKYTQWLSSNREEPALLMTDSGWSIPFIARGQLLNLSENMSKTAKMVKNEYFEASVNTALDENGNLFAVPLYPDFPTMLYRKDLVKKAGYDPEGENWATKSMTWKRFSKITKEVMNQNSMKYGYTFQFKSYEGLSCCDFNEFISSYGGAYFGPLKNLFGPVGDRPITVDEKPVVDALRMLRTFIYGNNDPHALNGITGGIAPTAVLQWAEDPSLQPFTNGNAVMHRNWPYAINTAGAEDKLGKDLGVMPIPYGVEKSKAKYKGTGGPVAALGGWHVAINPNTPETEAAKEVVRTMTKEDVQFKLFQEIGWLPPRPSSLDSKRAKEVPVMGRYLDQLRIAGKNAIPRPVTVAWPQESSKIAQQANSAVGENGNPQKAMTNLKSQLKDIENSSKKN</sequence>
<dbReference type="InterPro" id="IPR050490">
    <property type="entry name" value="Bact_solute-bd_prot1"/>
</dbReference>
<organism evidence="5 6">
    <name type="scientific">Halocatena marina</name>
    <dbReference type="NCBI Taxonomy" id="2934937"/>
    <lineage>
        <taxon>Archaea</taxon>
        <taxon>Methanobacteriati</taxon>
        <taxon>Methanobacteriota</taxon>
        <taxon>Stenosarchaea group</taxon>
        <taxon>Halobacteria</taxon>
        <taxon>Halobacteriales</taxon>
        <taxon>Natronomonadaceae</taxon>
        <taxon>Halocatena</taxon>
    </lineage>
</organism>
<evidence type="ECO:0000313" key="5">
    <source>
        <dbReference type="EMBL" id="MFC7188833.1"/>
    </source>
</evidence>
<dbReference type="RefSeq" id="WP_264555262.1">
    <property type="nucleotide sequence ID" value="NZ_CP109979.1"/>
</dbReference>
<keyword evidence="3" id="KW-0732">Signal</keyword>
<name>A0ABD5YHW9_9EURY</name>
<feature type="compositionally biased region" description="Polar residues" evidence="4">
    <location>
        <begin position="427"/>
        <end position="454"/>
    </location>
</feature>
<keyword evidence="2" id="KW-0813">Transport</keyword>
<evidence type="ECO:0000256" key="2">
    <source>
        <dbReference type="ARBA" id="ARBA00022448"/>
    </source>
</evidence>
<dbReference type="SUPFAM" id="SSF53850">
    <property type="entry name" value="Periplasmic binding protein-like II"/>
    <property type="match status" value="1"/>
</dbReference>
<keyword evidence="6" id="KW-1185">Reference proteome</keyword>
<dbReference type="InterPro" id="IPR006059">
    <property type="entry name" value="SBP"/>
</dbReference>
<evidence type="ECO:0000256" key="4">
    <source>
        <dbReference type="SAM" id="MobiDB-lite"/>
    </source>
</evidence>
<dbReference type="Pfam" id="PF13416">
    <property type="entry name" value="SBP_bac_8"/>
    <property type="match status" value="1"/>
</dbReference>
<accession>A0ABD5YHW9</accession>
<evidence type="ECO:0000256" key="3">
    <source>
        <dbReference type="ARBA" id="ARBA00022729"/>
    </source>
</evidence>